<organism evidence="2 3">
    <name type="scientific">Ajellomyces capsulatus (strain G186AR / H82 / ATCC MYA-2454 / RMSCC 2432)</name>
    <name type="common">Darling's disease fungus</name>
    <name type="synonym">Histoplasma capsulatum</name>
    <dbReference type="NCBI Taxonomy" id="447093"/>
    <lineage>
        <taxon>Eukaryota</taxon>
        <taxon>Fungi</taxon>
        <taxon>Dikarya</taxon>
        <taxon>Ascomycota</taxon>
        <taxon>Pezizomycotina</taxon>
        <taxon>Eurotiomycetes</taxon>
        <taxon>Eurotiomycetidae</taxon>
        <taxon>Onygenales</taxon>
        <taxon>Ajellomycetaceae</taxon>
        <taxon>Histoplasma</taxon>
    </lineage>
</organism>
<keyword evidence="3" id="KW-1185">Reference proteome</keyword>
<dbReference type="AlphaFoldDB" id="C0NQY3"/>
<protein>
    <submittedName>
        <fullName evidence="2">Uncharacterized protein</fullName>
    </submittedName>
</protein>
<sequence length="100" mass="11170">MAFRIASVKNMEVESSISQNLNREHTSEADTDIQQQLRICEKKPSRPQEHKQRCSASFSLTDQVPGDETTNVPEASEACIDICSLSFIFLQRIIGSLGKV</sequence>
<accession>C0NQY3</accession>
<name>C0NQY3_AJECG</name>
<feature type="compositionally biased region" description="Polar residues" evidence="1">
    <location>
        <begin position="54"/>
        <end position="71"/>
    </location>
</feature>
<proteinExistence type="predicted"/>
<dbReference type="InParanoid" id="C0NQY3"/>
<dbReference type="EMBL" id="GG663369">
    <property type="protein sequence ID" value="EEH06097.1"/>
    <property type="molecule type" value="Genomic_DNA"/>
</dbReference>
<evidence type="ECO:0000256" key="1">
    <source>
        <dbReference type="SAM" id="MobiDB-lite"/>
    </source>
</evidence>
<reference evidence="2" key="1">
    <citation type="submission" date="2009-02" db="EMBL/GenBank/DDBJ databases">
        <title>The Genome Sequence of Ajellomyces capsulatus strain G186AR.</title>
        <authorList>
            <consortium name="The Broad Institute Genome Sequencing Platform"/>
            <person name="Champion M."/>
            <person name="Cuomo C."/>
            <person name="Ma L.-J."/>
            <person name="Henn M.R."/>
            <person name="Sil A."/>
            <person name="Goldman B."/>
            <person name="Young S.K."/>
            <person name="Kodira C.D."/>
            <person name="Zeng Q."/>
            <person name="Koehrsen M."/>
            <person name="Alvarado L."/>
            <person name="Berlin A."/>
            <person name="Borenstein D."/>
            <person name="Chen Z."/>
            <person name="Engels R."/>
            <person name="Freedman E."/>
            <person name="Gellesch M."/>
            <person name="Goldberg J."/>
            <person name="Griggs A."/>
            <person name="Gujja S."/>
            <person name="Heiman D."/>
            <person name="Hepburn T."/>
            <person name="Howarth C."/>
            <person name="Jen D."/>
            <person name="Larson L."/>
            <person name="Lewis B."/>
            <person name="Mehta T."/>
            <person name="Park D."/>
            <person name="Pearson M."/>
            <person name="Roberts A."/>
            <person name="Saif S."/>
            <person name="Shea T."/>
            <person name="Shenoy N."/>
            <person name="Sisk P."/>
            <person name="Stolte C."/>
            <person name="Sykes S."/>
            <person name="Walk T."/>
            <person name="White J."/>
            <person name="Yandava C."/>
            <person name="Klein B."/>
            <person name="McEwen J.G."/>
            <person name="Puccia R."/>
            <person name="Goldman G.H."/>
            <person name="Felipe M.S."/>
            <person name="Nino-Vega G."/>
            <person name="San-Blas G."/>
            <person name="Taylor J."/>
            <person name="Mendoza L."/>
            <person name="Galagan J."/>
            <person name="Nusbaum C."/>
            <person name="Birren B."/>
        </authorList>
    </citation>
    <scope>NUCLEOTIDE SEQUENCE</scope>
    <source>
        <strain evidence="2">G186AR</strain>
    </source>
</reference>
<dbReference type="Proteomes" id="UP000001631">
    <property type="component" value="Unassembled WGS sequence"/>
</dbReference>
<feature type="compositionally biased region" description="Basic and acidic residues" evidence="1">
    <location>
        <begin position="43"/>
        <end position="52"/>
    </location>
</feature>
<gene>
    <name evidence="2" type="ORF">HCBG_05413</name>
</gene>
<dbReference type="HOGENOM" id="CLU_2305250_0_0_1"/>
<feature type="region of interest" description="Disordered" evidence="1">
    <location>
        <begin position="43"/>
        <end position="71"/>
    </location>
</feature>
<dbReference type="GeneID" id="69038429"/>
<evidence type="ECO:0000313" key="3">
    <source>
        <dbReference type="Proteomes" id="UP000001631"/>
    </source>
</evidence>
<evidence type="ECO:0000313" key="2">
    <source>
        <dbReference type="EMBL" id="EEH06097.1"/>
    </source>
</evidence>
<dbReference type="RefSeq" id="XP_045286578.1">
    <property type="nucleotide sequence ID" value="XM_045432462.1"/>
</dbReference>